<sequence length="167" mass="16860">LLADGEPAAEATVLLATEAGGPAGAADGRPRAGGAAWAAPADTGGSAAAYAWLGRLLAVGAWEAVAEGGWRAEVTPVRASEWFAMVDPPRPALPVAAIEAAAAVSPTRPGAEPAPVWRADRLTLAGAGAEEPVALWLPAPDVARFAGPEPDAPAPELHGFRWELPAR</sequence>
<dbReference type="AlphaFoldDB" id="A0A3M2KZA3"/>
<comment type="caution">
    <text evidence="1">The sequence shown here is derived from an EMBL/GenBank/DDBJ whole genome shotgun (WGS) entry which is preliminary data.</text>
</comment>
<gene>
    <name evidence="1" type="ORF">EBN88_26280</name>
</gene>
<evidence type="ECO:0000313" key="2">
    <source>
        <dbReference type="Proteomes" id="UP000278673"/>
    </source>
</evidence>
<dbReference type="Proteomes" id="UP000278673">
    <property type="component" value="Unassembled WGS sequence"/>
</dbReference>
<feature type="non-terminal residue" evidence="1">
    <location>
        <position position="1"/>
    </location>
</feature>
<name>A0A3M2KZA3_9ACTN</name>
<accession>A0A3M2KZA3</accession>
<proteinExistence type="predicted"/>
<protein>
    <submittedName>
        <fullName evidence="1">Uncharacterized protein</fullName>
    </submittedName>
</protein>
<keyword evidence="2" id="KW-1185">Reference proteome</keyword>
<organism evidence="1 2">
    <name type="scientific">Streptomyces triticirhizae</name>
    <dbReference type="NCBI Taxonomy" id="2483353"/>
    <lineage>
        <taxon>Bacteria</taxon>
        <taxon>Bacillati</taxon>
        <taxon>Actinomycetota</taxon>
        <taxon>Actinomycetes</taxon>
        <taxon>Kitasatosporales</taxon>
        <taxon>Streptomycetaceae</taxon>
        <taxon>Streptomyces</taxon>
    </lineage>
</organism>
<reference evidence="1 2" key="1">
    <citation type="submission" date="2018-10" db="EMBL/GenBank/DDBJ databases">
        <title>Isolation, diversity and antifungal activity of actinobacteria from wheat.</title>
        <authorList>
            <person name="Han C."/>
        </authorList>
    </citation>
    <scope>NUCLEOTIDE SEQUENCE [LARGE SCALE GENOMIC DNA]</scope>
    <source>
        <strain evidence="1 2">NEAU-YY642</strain>
    </source>
</reference>
<dbReference type="EMBL" id="RFFJ01000229">
    <property type="protein sequence ID" value="RMI30782.1"/>
    <property type="molecule type" value="Genomic_DNA"/>
</dbReference>
<evidence type="ECO:0000313" key="1">
    <source>
        <dbReference type="EMBL" id="RMI30782.1"/>
    </source>
</evidence>